<evidence type="ECO:0000256" key="1">
    <source>
        <dbReference type="SAM" id="MobiDB-lite"/>
    </source>
</evidence>
<dbReference type="PANTHER" id="PTHR38049:SF1">
    <property type="entry name" value="PROTEIN KINASE DOMAIN-CONTAINING PROTEIN"/>
    <property type="match status" value="1"/>
</dbReference>
<dbReference type="OrthoDB" id="3928002at2759"/>
<proteinExistence type="predicted"/>
<evidence type="ECO:0000313" key="2">
    <source>
        <dbReference type="EMBL" id="OJD37459.1"/>
    </source>
</evidence>
<accession>A0A1J9RXT4</accession>
<comment type="caution">
    <text evidence="2">The sequence shown here is derived from an EMBL/GenBank/DDBJ whole genome shotgun (WGS) entry which is preliminary data.</text>
</comment>
<feature type="region of interest" description="Disordered" evidence="1">
    <location>
        <begin position="233"/>
        <end position="267"/>
    </location>
</feature>
<dbReference type="AlphaFoldDB" id="A0A1J9RXT4"/>
<dbReference type="Proteomes" id="UP000183809">
    <property type="component" value="Unassembled WGS sequence"/>
</dbReference>
<organism evidence="2 3">
    <name type="scientific">Diplodia corticola</name>
    <dbReference type="NCBI Taxonomy" id="236234"/>
    <lineage>
        <taxon>Eukaryota</taxon>
        <taxon>Fungi</taxon>
        <taxon>Dikarya</taxon>
        <taxon>Ascomycota</taxon>
        <taxon>Pezizomycotina</taxon>
        <taxon>Dothideomycetes</taxon>
        <taxon>Dothideomycetes incertae sedis</taxon>
        <taxon>Botryosphaeriales</taxon>
        <taxon>Botryosphaeriaceae</taxon>
        <taxon>Diplodia</taxon>
    </lineage>
</organism>
<protein>
    <submittedName>
        <fullName evidence="2">Uncharacterized protein</fullName>
    </submittedName>
</protein>
<dbReference type="EMBL" id="MNUE01000007">
    <property type="protein sequence ID" value="OJD37459.1"/>
    <property type="molecule type" value="Genomic_DNA"/>
</dbReference>
<dbReference type="PANTHER" id="PTHR38049">
    <property type="entry name" value="RICIN B LECTIN DOMAIN-CONTAINING PROTEIN"/>
    <property type="match status" value="1"/>
</dbReference>
<dbReference type="RefSeq" id="XP_020133598.1">
    <property type="nucleotide sequence ID" value="XM_020278736.1"/>
</dbReference>
<evidence type="ECO:0000313" key="3">
    <source>
        <dbReference type="Proteomes" id="UP000183809"/>
    </source>
</evidence>
<gene>
    <name evidence="2" type="ORF">BKCO1_700076</name>
</gene>
<dbReference type="GeneID" id="31018997"/>
<keyword evidence="3" id="KW-1185">Reference proteome</keyword>
<name>A0A1J9RXT4_9PEZI</name>
<sequence length="267" mass="30131">MAMLGMGIFYGGVITGIPVVTGVAEGVHHQKEQNKEAANETRMVKFYMDVFCDAKSSKRDELDGGIIVLHKERVYVCPKDEATGMPASPGKPGVATPPPPPHPFTGFYIMYPDDDRDPRERGLVSTIPTEPPMLNWLYVDRDACFVTHGNRTQSIAHLVGPWDWTDDEEGVTLEGWEGFVAVELGEDEAVDGLRWQLYYDRWDDKLGKGKAVGGRRVLPVSLERRVLPEELRKQQEEEAEKKMQVKSTGDLKTKLDLKDPKEHRPWK</sequence>
<reference evidence="2 3" key="1">
    <citation type="submission" date="2016-10" db="EMBL/GenBank/DDBJ databases">
        <title>Proteomics and genomics reveal pathogen-plant mechanisms compatible with a hemibiotrophic lifestyle of Diplodia corticola.</title>
        <authorList>
            <person name="Fernandes I."/>
            <person name="De Jonge R."/>
            <person name="Van De Peer Y."/>
            <person name="Devreese B."/>
            <person name="Alves A."/>
            <person name="Esteves A.C."/>
        </authorList>
    </citation>
    <scope>NUCLEOTIDE SEQUENCE [LARGE SCALE GENOMIC DNA]</scope>
    <source>
        <strain evidence="2 3">CBS 112549</strain>
    </source>
</reference>